<dbReference type="FunFam" id="3.40.50.300:FF:001091">
    <property type="entry name" value="Probable disease resistance protein At1g61300"/>
    <property type="match status" value="1"/>
</dbReference>
<dbReference type="Pfam" id="PF23559">
    <property type="entry name" value="WHD_DRP"/>
    <property type="match status" value="1"/>
</dbReference>
<dbReference type="OMA" id="WFISADA"/>
<dbReference type="InterPro" id="IPR002182">
    <property type="entry name" value="NB-ARC"/>
</dbReference>
<dbReference type="InterPro" id="IPR042197">
    <property type="entry name" value="Apaf_helical"/>
</dbReference>
<dbReference type="Gene3D" id="3.40.50.300">
    <property type="entry name" value="P-loop containing nucleotide triphosphate hydrolases"/>
    <property type="match status" value="1"/>
</dbReference>
<keyword evidence="5" id="KW-0067">ATP-binding</keyword>
<reference evidence="10 11" key="1">
    <citation type="journal article" date="2016" name="G3 (Bethesda)">
        <title>First Draft Assembly and Annotation of the Genome of a California Endemic Oak Quercus lobata Nee (Fagaceae).</title>
        <authorList>
            <person name="Sork V.L."/>
            <person name="Fitz-Gibbon S.T."/>
            <person name="Puiu D."/>
            <person name="Crepeau M."/>
            <person name="Gugger P.F."/>
            <person name="Sherman R."/>
            <person name="Stevens K."/>
            <person name="Langley C.H."/>
            <person name="Pellegrini M."/>
            <person name="Salzberg S.L."/>
        </authorList>
    </citation>
    <scope>NUCLEOTIDE SEQUENCE [LARGE SCALE GENOMIC DNA]</scope>
    <source>
        <strain evidence="10 11">cv. SW786</strain>
    </source>
</reference>
<evidence type="ECO:0000256" key="2">
    <source>
        <dbReference type="ARBA" id="ARBA00022737"/>
    </source>
</evidence>
<dbReference type="GO" id="GO:0043531">
    <property type="term" value="F:ADP binding"/>
    <property type="evidence" value="ECO:0007669"/>
    <property type="project" value="InterPro"/>
</dbReference>
<dbReference type="Proteomes" id="UP000594261">
    <property type="component" value="Chromosome 4"/>
</dbReference>
<dbReference type="Gene3D" id="1.20.5.4130">
    <property type="match status" value="1"/>
</dbReference>
<dbReference type="Pfam" id="PF00931">
    <property type="entry name" value="NB-ARC"/>
    <property type="match status" value="1"/>
</dbReference>
<dbReference type="GO" id="GO:0006952">
    <property type="term" value="P:defense response"/>
    <property type="evidence" value="ECO:0007669"/>
    <property type="project" value="UniProtKB-KW"/>
</dbReference>
<dbReference type="OrthoDB" id="25838at2759"/>
<evidence type="ECO:0000259" key="9">
    <source>
        <dbReference type="Pfam" id="PF25019"/>
    </source>
</evidence>
<dbReference type="InParanoid" id="A0A7N2R2C4"/>
<dbReference type="Gene3D" id="1.10.8.430">
    <property type="entry name" value="Helical domain of apoptotic protease-activating factors"/>
    <property type="match status" value="1"/>
</dbReference>
<dbReference type="SUPFAM" id="SSF52047">
    <property type="entry name" value="RNI-like"/>
    <property type="match status" value="1"/>
</dbReference>
<evidence type="ECO:0008006" key="12">
    <source>
        <dbReference type="Google" id="ProtNLM"/>
    </source>
</evidence>
<dbReference type="EnsemblPlants" id="QL04p007202:mrna">
    <property type="protein sequence ID" value="QL04p007202:mrna:CDS:3"/>
    <property type="gene ID" value="QL04p007202"/>
</dbReference>
<evidence type="ECO:0000313" key="11">
    <source>
        <dbReference type="Proteomes" id="UP000594261"/>
    </source>
</evidence>
<dbReference type="InterPro" id="IPR001611">
    <property type="entry name" value="Leu-rich_rpt"/>
</dbReference>
<dbReference type="Gene3D" id="1.10.10.10">
    <property type="entry name" value="Winged helix-like DNA-binding domain superfamily/Winged helix DNA-binding domain"/>
    <property type="match status" value="1"/>
</dbReference>
<dbReference type="InterPro" id="IPR027417">
    <property type="entry name" value="P-loop_NTPase"/>
</dbReference>
<keyword evidence="4" id="KW-0611">Plant defense</keyword>
<keyword evidence="1" id="KW-0433">Leucine-rich repeat</keyword>
<dbReference type="KEGG" id="qlo:115983492"/>
<gene>
    <name evidence="10" type="primary">LOC115983492</name>
</gene>
<dbReference type="PANTHER" id="PTHR36766">
    <property type="entry name" value="PLANT BROAD-SPECTRUM MILDEW RESISTANCE PROTEIN RPW8"/>
    <property type="match status" value="1"/>
</dbReference>
<dbReference type="InterPro" id="IPR036388">
    <property type="entry name" value="WH-like_DNA-bd_sf"/>
</dbReference>
<dbReference type="InterPro" id="IPR041118">
    <property type="entry name" value="Rx_N"/>
</dbReference>
<dbReference type="RefSeq" id="XP_030962058.1">
    <property type="nucleotide sequence ID" value="XM_031106198.1"/>
</dbReference>
<dbReference type="PANTHER" id="PTHR36766:SF51">
    <property type="entry name" value="DISEASE RESISTANCE RPP13-LIKE PROTEIN 1"/>
    <property type="match status" value="1"/>
</dbReference>
<protein>
    <recommendedName>
        <fullName evidence="12">Disease resistance RPP13-like protein 1</fullName>
    </recommendedName>
</protein>
<proteinExistence type="predicted"/>
<evidence type="ECO:0000256" key="1">
    <source>
        <dbReference type="ARBA" id="ARBA00022614"/>
    </source>
</evidence>
<sequence length="1400" mass="157753">MSIIGEAALSAFFEGLFDKLASSDLLKIFQQEKLHADLKKWKTTLLKIRAVLDDAEEKQMTSRLVKIWLVELEDLVHDADDILDEFATEVLRRKLNAEPRTSKVRKFIPACVGFNPSSVMFNANMRSKIEDIDTRLQNIVTDMNGLGLIESTGRRTRTTRSWVPTTSLVNEGHVYGRDEDKKALIDLLLSHELSDAQLSVIPIVGIGGLGKTTLVQLVYNDDDVSRYFDLKAWVCVSDDFDIVRVTKVILQSIIAPETCSDNDLNLLQVKLKDKLFGKKFLFILDDVWNEDYNNWTKLRIPFEFGALGSKIIVTTRNQGVSSTMGTTSTYELKILSNDACWCVFSQHALGATDSTMHPELKEIGREILHRCKGSPLAAKVLGGLLRTKRNSDEWKNVLNSKIWEIPEEKSTILSVLKLSYQHLPSHLKRCFAYCSLFPKGYAFEEKKLVLLWMAEGLVQETKGNKPMEVVASEYFRDLHMRSFFQQSSNQESLFVMHDLINDIAQWVAGGLCYRLEDTMGDDKQSNISTKVRHFSYIRFECDGIKRFENFPKDVHLRTFLPLPIKESGYLTNYVPNCLLPQLRYLRVLSLGGYKTIELPNSISDLKHLRYLNLSNSSIRSLPKSTSSLYNLQTLILKGCSCLTNLPERIGNLVNLRHLDITDVNSIKEMPMGIEKLKSLRTLSNFVVGKNTGSKIGDLMNLEFLQGKLCISGLENVLDAEDARKANLNGKKSVEALTMKWENALDDIQDEGIAIDVLNMLQPYRMVKTLFIEGYVGAKLPTWLSDPSFSNMVEVRIGRCGKCMSLPAIGQLPSLKYLVIEKMARVQSVGPEFYGEGYLKPFRSLETLRFEDMEEWKDWIPCGVEYEEFPCLRELSISRCPKLQGKLPRHLPSLETFSIHECEKLVVSIPSLPILRKFEIVGCKEVNRSTIELSLLKSMVLSISELKILTEEFMPGSAQVETLVINDCKKLRSLWQDRFMSLETLDIISCPSLLNINCLTSRVKALKIESCGALKSLPISDCTCLEYATIKDCNSLTFISRGQLPPTLKNLKIVLCENLQLVVDMEGEASSSSSSENLNSNNSNSYGSLLEHLEIMCCPSLKCLWALPTTLKYLDIMGCSELTSLSSSDQLPTALKHLAVSRCPKLESVTYKLPASLEQLEIGKCEKLKFLPEGIHKLCHLNKIDIWSSSVVSFPDGGLLPTSLSVLCIATCEKLETLPNLTFLPLLIILECESIKSFPGEGFPTNLTSLTLSGVNTCKKILEWGLHRLTSLTYLWIGGGLPDWQSFPEEEDGKMMMVMPSSLISLRIEDFPNIVFLSSMGFQNLSALEYLTIYNCPKLAFLPEKGLPPSLLDLYIGECPVLKQHCKKGKGREWFKIIDIPKVSISCLSDFLSCVNEEEEE</sequence>
<reference evidence="10" key="2">
    <citation type="submission" date="2021-01" db="UniProtKB">
        <authorList>
            <consortium name="EnsemblPlants"/>
        </authorList>
    </citation>
    <scope>IDENTIFICATION</scope>
</reference>
<evidence type="ECO:0000259" key="7">
    <source>
        <dbReference type="Pfam" id="PF18052"/>
    </source>
</evidence>
<organism evidence="10 11">
    <name type="scientific">Quercus lobata</name>
    <name type="common">Valley oak</name>
    <dbReference type="NCBI Taxonomy" id="97700"/>
    <lineage>
        <taxon>Eukaryota</taxon>
        <taxon>Viridiplantae</taxon>
        <taxon>Streptophyta</taxon>
        <taxon>Embryophyta</taxon>
        <taxon>Tracheophyta</taxon>
        <taxon>Spermatophyta</taxon>
        <taxon>Magnoliopsida</taxon>
        <taxon>eudicotyledons</taxon>
        <taxon>Gunneridae</taxon>
        <taxon>Pentapetalae</taxon>
        <taxon>rosids</taxon>
        <taxon>fabids</taxon>
        <taxon>Fagales</taxon>
        <taxon>Fagaceae</taxon>
        <taxon>Quercus</taxon>
    </lineage>
</organism>
<evidence type="ECO:0000256" key="5">
    <source>
        <dbReference type="ARBA" id="ARBA00022840"/>
    </source>
</evidence>
<dbReference type="PROSITE" id="PS51450">
    <property type="entry name" value="LRR"/>
    <property type="match status" value="1"/>
</dbReference>
<feature type="domain" description="NB-ARC" evidence="6">
    <location>
        <begin position="181"/>
        <end position="351"/>
    </location>
</feature>
<accession>A0A7N2R2C4</accession>
<dbReference type="SUPFAM" id="SSF52058">
    <property type="entry name" value="L domain-like"/>
    <property type="match status" value="2"/>
</dbReference>
<keyword evidence="2" id="KW-0677">Repeat</keyword>
<dbReference type="Gene3D" id="3.80.10.10">
    <property type="entry name" value="Ribonuclease Inhibitor"/>
    <property type="match status" value="3"/>
</dbReference>
<dbReference type="Pfam" id="PF18052">
    <property type="entry name" value="Rx_N"/>
    <property type="match status" value="1"/>
</dbReference>
<evidence type="ECO:0000313" key="10">
    <source>
        <dbReference type="EnsemblPlants" id="QL04p007202:mrna:CDS:3"/>
    </source>
</evidence>
<dbReference type="PRINTS" id="PR00364">
    <property type="entry name" value="DISEASERSIST"/>
</dbReference>
<dbReference type="RefSeq" id="XP_030962056.1">
    <property type="nucleotide sequence ID" value="XM_031106196.1"/>
</dbReference>
<dbReference type="InterPro" id="IPR058922">
    <property type="entry name" value="WHD_DRP"/>
</dbReference>
<dbReference type="GO" id="GO:0051707">
    <property type="term" value="P:response to other organism"/>
    <property type="evidence" value="ECO:0007669"/>
    <property type="project" value="UniProtKB-ARBA"/>
</dbReference>
<dbReference type="InterPro" id="IPR032675">
    <property type="entry name" value="LRR_dom_sf"/>
</dbReference>
<evidence type="ECO:0000256" key="3">
    <source>
        <dbReference type="ARBA" id="ARBA00022741"/>
    </source>
</evidence>
<feature type="domain" description="Disease resistance N-terminal" evidence="7">
    <location>
        <begin position="8"/>
        <end position="100"/>
    </location>
</feature>
<feature type="domain" description="Disease resistance protein winged helix" evidence="8">
    <location>
        <begin position="436"/>
        <end position="504"/>
    </location>
</feature>
<evidence type="ECO:0000259" key="8">
    <source>
        <dbReference type="Pfam" id="PF23559"/>
    </source>
</evidence>
<evidence type="ECO:0000259" key="6">
    <source>
        <dbReference type="Pfam" id="PF00931"/>
    </source>
</evidence>
<keyword evidence="11" id="KW-1185">Reference proteome</keyword>
<dbReference type="EMBL" id="LRBV02000004">
    <property type="status" value="NOT_ANNOTATED_CDS"/>
    <property type="molecule type" value="Genomic_DNA"/>
</dbReference>
<name>A0A7N2R2C4_QUELO</name>
<dbReference type="Gramene" id="QL04p007202:mrna">
    <property type="protein sequence ID" value="QL04p007202:mrna:CDS:3"/>
    <property type="gene ID" value="QL04p007202"/>
</dbReference>
<evidence type="ECO:0000256" key="4">
    <source>
        <dbReference type="ARBA" id="ARBA00022821"/>
    </source>
</evidence>
<dbReference type="InterPro" id="IPR056789">
    <property type="entry name" value="LRR_R13L1-DRL21"/>
</dbReference>
<keyword evidence="3" id="KW-0547">Nucleotide-binding</keyword>
<feature type="domain" description="R13L1/DRL21-like LRR repeat region" evidence="9">
    <location>
        <begin position="695"/>
        <end position="822"/>
    </location>
</feature>
<dbReference type="FunFam" id="1.10.10.10:FF:000322">
    <property type="entry name" value="Probable disease resistance protein At1g63360"/>
    <property type="match status" value="1"/>
</dbReference>
<dbReference type="SUPFAM" id="SSF52540">
    <property type="entry name" value="P-loop containing nucleoside triphosphate hydrolases"/>
    <property type="match status" value="1"/>
</dbReference>
<dbReference type="RefSeq" id="XP_030962057.1">
    <property type="nucleotide sequence ID" value="XM_031106197.1"/>
</dbReference>
<dbReference type="Pfam" id="PF25019">
    <property type="entry name" value="LRR_R13L1-DRL21"/>
    <property type="match status" value="1"/>
</dbReference>
<dbReference type="GeneID" id="115983492"/>
<dbReference type="GO" id="GO:0005524">
    <property type="term" value="F:ATP binding"/>
    <property type="evidence" value="ECO:0007669"/>
    <property type="project" value="UniProtKB-KW"/>
</dbReference>